<dbReference type="InterPro" id="IPR007168">
    <property type="entry name" value="Phageshock_PspC_N"/>
</dbReference>
<comment type="caution">
    <text evidence="8">The sequence shown here is derived from an EMBL/GenBank/DDBJ whole genome shotgun (WGS) entry which is preliminary data.</text>
</comment>
<accession>A0ABQ2Y0V5</accession>
<dbReference type="PANTHER" id="PTHR33885">
    <property type="entry name" value="PHAGE SHOCK PROTEIN C"/>
    <property type="match status" value="1"/>
</dbReference>
<feature type="domain" description="Phage shock protein PspC N-terminal" evidence="7">
    <location>
        <begin position="51"/>
        <end position="106"/>
    </location>
</feature>
<organism evidence="8 9">
    <name type="scientific">Undibacterium squillarum</name>
    <dbReference type="NCBI Taxonomy" id="1131567"/>
    <lineage>
        <taxon>Bacteria</taxon>
        <taxon>Pseudomonadati</taxon>
        <taxon>Pseudomonadota</taxon>
        <taxon>Betaproteobacteria</taxon>
        <taxon>Burkholderiales</taxon>
        <taxon>Oxalobacteraceae</taxon>
        <taxon>Undibacterium</taxon>
    </lineage>
</organism>
<sequence>MSLADELSKLGYLHQTGQLSDAEFSRAKEKLLSSLGSEASSLLVTQSQPLLRRSIGDRWLGGVCGGLARYSNSESWIWRLLFVGFVCIFGTGFIFYLLAWIFIPEEGSY</sequence>
<evidence type="ECO:0000256" key="1">
    <source>
        <dbReference type="ARBA" id="ARBA00004162"/>
    </source>
</evidence>
<keyword evidence="3 6" id="KW-0812">Transmembrane</keyword>
<evidence type="ECO:0000256" key="4">
    <source>
        <dbReference type="ARBA" id="ARBA00022989"/>
    </source>
</evidence>
<evidence type="ECO:0000256" key="3">
    <source>
        <dbReference type="ARBA" id="ARBA00022692"/>
    </source>
</evidence>
<gene>
    <name evidence="8" type="ORF">GCM10010946_28920</name>
</gene>
<evidence type="ECO:0000259" key="7">
    <source>
        <dbReference type="Pfam" id="PF04024"/>
    </source>
</evidence>
<dbReference type="Proteomes" id="UP000653343">
    <property type="component" value="Unassembled WGS sequence"/>
</dbReference>
<keyword evidence="2" id="KW-1003">Cell membrane</keyword>
<protein>
    <recommendedName>
        <fullName evidence="7">Phage shock protein PspC N-terminal domain-containing protein</fullName>
    </recommendedName>
</protein>
<proteinExistence type="predicted"/>
<evidence type="ECO:0000256" key="2">
    <source>
        <dbReference type="ARBA" id="ARBA00022475"/>
    </source>
</evidence>
<keyword evidence="9" id="KW-1185">Reference proteome</keyword>
<feature type="transmembrane region" description="Helical" evidence="6">
    <location>
        <begin position="76"/>
        <end position="103"/>
    </location>
</feature>
<evidence type="ECO:0000313" key="9">
    <source>
        <dbReference type="Proteomes" id="UP000653343"/>
    </source>
</evidence>
<evidence type="ECO:0000256" key="5">
    <source>
        <dbReference type="ARBA" id="ARBA00023136"/>
    </source>
</evidence>
<dbReference type="Pfam" id="PF04024">
    <property type="entry name" value="PspC"/>
    <property type="match status" value="1"/>
</dbReference>
<dbReference type="PANTHER" id="PTHR33885:SF3">
    <property type="entry name" value="PHAGE SHOCK PROTEIN C"/>
    <property type="match status" value="1"/>
</dbReference>
<reference evidence="9" key="1">
    <citation type="journal article" date="2019" name="Int. J. Syst. Evol. Microbiol.">
        <title>The Global Catalogue of Microorganisms (GCM) 10K type strain sequencing project: providing services to taxonomists for standard genome sequencing and annotation.</title>
        <authorList>
            <consortium name="The Broad Institute Genomics Platform"/>
            <consortium name="The Broad Institute Genome Sequencing Center for Infectious Disease"/>
            <person name="Wu L."/>
            <person name="Ma J."/>
        </authorList>
    </citation>
    <scope>NUCLEOTIDE SEQUENCE [LARGE SCALE GENOMIC DNA]</scope>
    <source>
        <strain evidence="9">KCTC 23917</strain>
    </source>
</reference>
<keyword evidence="4 6" id="KW-1133">Transmembrane helix</keyword>
<dbReference type="InterPro" id="IPR052027">
    <property type="entry name" value="PspC"/>
</dbReference>
<name>A0ABQ2Y0V5_9BURK</name>
<evidence type="ECO:0000256" key="6">
    <source>
        <dbReference type="SAM" id="Phobius"/>
    </source>
</evidence>
<comment type="subcellular location">
    <subcellularLocation>
        <location evidence="1">Cell membrane</location>
        <topology evidence="1">Single-pass membrane protein</topology>
    </subcellularLocation>
</comment>
<keyword evidence="5 6" id="KW-0472">Membrane</keyword>
<evidence type="ECO:0000313" key="8">
    <source>
        <dbReference type="EMBL" id="GGX48660.1"/>
    </source>
</evidence>
<dbReference type="RefSeq" id="WP_189357936.1">
    <property type="nucleotide sequence ID" value="NZ_BMYU01000008.1"/>
</dbReference>
<dbReference type="EMBL" id="BMYU01000008">
    <property type="protein sequence ID" value="GGX48660.1"/>
    <property type="molecule type" value="Genomic_DNA"/>
</dbReference>